<feature type="non-terminal residue" evidence="2">
    <location>
        <position position="46"/>
    </location>
</feature>
<reference evidence="3" key="1">
    <citation type="submission" date="2017-09" db="EMBL/GenBank/DDBJ databases">
        <title>Depth-based differentiation of microbial function through sediment-hosted aquifers and enrichment of novel symbionts in the deep terrestrial subsurface.</title>
        <authorList>
            <person name="Probst A.J."/>
            <person name="Ladd B."/>
            <person name="Jarett J.K."/>
            <person name="Geller-Mcgrath D.E."/>
            <person name="Sieber C.M.K."/>
            <person name="Emerson J.B."/>
            <person name="Anantharaman K."/>
            <person name="Thomas B.C."/>
            <person name="Malmstrom R."/>
            <person name="Stieglmeier M."/>
            <person name="Klingl A."/>
            <person name="Woyke T."/>
            <person name="Ryan C.M."/>
            <person name="Banfield J.F."/>
        </authorList>
    </citation>
    <scope>NUCLEOTIDE SEQUENCE [LARGE SCALE GENOMIC DNA]</scope>
</reference>
<evidence type="ECO:0000256" key="1">
    <source>
        <dbReference type="SAM" id="Phobius"/>
    </source>
</evidence>
<sequence length="46" mass="5597">YFFLGMYWVPKIVKYSRWYLIKNFFRILAASLIMAGVLGYLLRFVQ</sequence>
<keyword evidence="1" id="KW-1133">Transmembrane helix</keyword>
<dbReference type="Proteomes" id="UP000229128">
    <property type="component" value="Unassembled WGS sequence"/>
</dbReference>
<proteinExistence type="predicted"/>
<organism evidence="2 3">
    <name type="scientific">Candidatus Kuenenbacteria bacterium CG10_big_fil_rev_8_21_14_0_10_39_14</name>
    <dbReference type="NCBI Taxonomy" id="1974619"/>
    <lineage>
        <taxon>Bacteria</taxon>
        <taxon>Candidatus Kueneniibacteriota</taxon>
    </lineage>
</organism>
<dbReference type="EMBL" id="PFBQ01000059">
    <property type="protein sequence ID" value="PIR80599.1"/>
    <property type="molecule type" value="Genomic_DNA"/>
</dbReference>
<feature type="transmembrane region" description="Helical" evidence="1">
    <location>
        <begin position="24"/>
        <end position="42"/>
    </location>
</feature>
<gene>
    <name evidence="2" type="ORF">COU24_03125</name>
</gene>
<accession>A0A2H0U556</accession>
<comment type="caution">
    <text evidence="2">The sequence shown here is derived from an EMBL/GenBank/DDBJ whole genome shotgun (WGS) entry which is preliminary data.</text>
</comment>
<name>A0A2H0U556_9BACT</name>
<feature type="non-terminal residue" evidence="2">
    <location>
        <position position="1"/>
    </location>
</feature>
<evidence type="ECO:0000313" key="2">
    <source>
        <dbReference type="EMBL" id="PIR80599.1"/>
    </source>
</evidence>
<keyword evidence="1" id="KW-0812">Transmembrane</keyword>
<evidence type="ECO:0000313" key="3">
    <source>
        <dbReference type="Proteomes" id="UP000229128"/>
    </source>
</evidence>
<dbReference type="AlphaFoldDB" id="A0A2H0U556"/>
<protein>
    <submittedName>
        <fullName evidence="2">Uncharacterized protein</fullName>
    </submittedName>
</protein>
<keyword evidence="1" id="KW-0472">Membrane</keyword>